<dbReference type="InterPro" id="IPR013621">
    <property type="entry name" value="Ion_trans_N"/>
</dbReference>
<dbReference type="InterPro" id="IPR051413">
    <property type="entry name" value="K/Na_HCN_channel"/>
</dbReference>
<protein>
    <recommendedName>
        <fullName evidence="4">Cyclic nucleotide-binding domain-containing protein</fullName>
    </recommendedName>
</protein>
<reference evidence="5" key="1">
    <citation type="journal article" date="2023" name="Insect Mol. Biol.">
        <title>Genome sequencing provides insights into the evolution of gene families encoding plant cell wall-degrading enzymes in longhorned beetles.</title>
        <authorList>
            <person name="Shin N.R."/>
            <person name="Okamura Y."/>
            <person name="Kirsch R."/>
            <person name="Pauchet Y."/>
        </authorList>
    </citation>
    <scope>NUCLEOTIDE SEQUENCE</scope>
    <source>
        <strain evidence="5">AMC_N1</strain>
    </source>
</reference>
<feature type="transmembrane region" description="Helical" evidence="3">
    <location>
        <begin position="222"/>
        <end position="247"/>
    </location>
</feature>
<evidence type="ECO:0000313" key="6">
    <source>
        <dbReference type="Proteomes" id="UP001162162"/>
    </source>
</evidence>
<gene>
    <name evidence="5" type="ORF">NQ318_016963</name>
</gene>
<dbReference type="Gene3D" id="1.10.287.630">
    <property type="entry name" value="Helix hairpin bin"/>
    <property type="match status" value="1"/>
</dbReference>
<comment type="caution">
    <text evidence="5">The sequence shown here is derived from an EMBL/GenBank/DDBJ whole genome shotgun (WGS) entry which is preliminary data.</text>
</comment>
<dbReference type="InterPro" id="IPR014710">
    <property type="entry name" value="RmlC-like_jellyroll"/>
</dbReference>
<dbReference type="AlphaFoldDB" id="A0AAV8YEN3"/>
<dbReference type="Pfam" id="PF08412">
    <property type="entry name" value="Ion_trans_N"/>
    <property type="match status" value="1"/>
</dbReference>
<dbReference type="SMART" id="SM00100">
    <property type="entry name" value="cNMP"/>
    <property type="match status" value="1"/>
</dbReference>
<keyword evidence="6" id="KW-1185">Reference proteome</keyword>
<proteinExistence type="predicted"/>
<dbReference type="InterPro" id="IPR018490">
    <property type="entry name" value="cNMP-bd_dom_sf"/>
</dbReference>
<accession>A0AAV8YEN3</accession>
<dbReference type="PANTHER" id="PTHR45689">
    <property type="entry name" value="I[[H]] CHANNEL, ISOFORM E"/>
    <property type="match status" value="1"/>
</dbReference>
<keyword evidence="3" id="KW-0472">Membrane</keyword>
<feature type="transmembrane region" description="Helical" evidence="3">
    <location>
        <begin position="307"/>
        <end position="333"/>
    </location>
</feature>
<keyword evidence="3" id="KW-0812">Transmembrane</keyword>
<dbReference type="PROSITE" id="PS50042">
    <property type="entry name" value="CNMP_BINDING_3"/>
    <property type="match status" value="1"/>
</dbReference>
<dbReference type="PANTHER" id="PTHR45689:SF14">
    <property type="entry name" value="CYCLIC NUCLEOTIDE-GATED CATION CHANNEL SUBUNIT A-LIKE PROTEIN"/>
    <property type="match status" value="1"/>
</dbReference>
<dbReference type="GO" id="GO:0098855">
    <property type="term" value="C:HCN channel complex"/>
    <property type="evidence" value="ECO:0007669"/>
    <property type="project" value="TreeGrafter"/>
</dbReference>
<dbReference type="GO" id="GO:0035725">
    <property type="term" value="P:sodium ion transmembrane transport"/>
    <property type="evidence" value="ECO:0007669"/>
    <property type="project" value="TreeGrafter"/>
</dbReference>
<feature type="transmembrane region" description="Helical" evidence="3">
    <location>
        <begin position="159"/>
        <end position="178"/>
    </location>
</feature>
<sequence>MFRTTHVCAFKERGGQSDSELGCIDRLKRKLRRSTLISPNHPYTYHYFKSELSVRQEQKRQLALGRWTIHPFSSFRKWYDMYLIFLYLSVLYTKPAEASFMTSIDDYNEMTFFKEYVVITDVLCWVDIMVNFVTGYFVKGPNTVELRRSSIAKRYILSPFFICDVLSSIPKALVFYYYPDRSSISKRLIGFLDIVCFLKAVRLLSVLIYADRMARSVRQFRGTIFLMGNIVLCVIVVHWMACLQFGITMLTRFYFWTDQKHQTWISRLELQDKPVFQKYVLSFFRSSAYILGVRIASIYQEQLPEEYIVAVFTYIIGKILVILTWTTLAVAILNSRSVNIKLAEIINQLDEYMKQKQLPLNLQERISHYYTFKYQKKYFREELVMDNLSYDEVTNLIRFLEPEIYLPNDRVLISGDRGNAMYFLSSGTVAVYTRSGKEVCHLQDGMYFGEASLILKGKRTVATVVAIEPCRVYKLSRRNFEQCLLNNPTVLEKLTRNAEDKVNKIMAIEENYWKTLFEESHLPPGVDSHTSNRI</sequence>
<keyword evidence="3" id="KW-1133">Transmembrane helix</keyword>
<feature type="transmembrane region" description="Helical" evidence="3">
    <location>
        <begin position="116"/>
        <end position="138"/>
    </location>
</feature>
<keyword evidence="2" id="KW-1003">Cell membrane</keyword>
<dbReference type="SUPFAM" id="SSF51206">
    <property type="entry name" value="cAMP-binding domain-like"/>
    <property type="match status" value="1"/>
</dbReference>
<dbReference type="CDD" id="cd00038">
    <property type="entry name" value="CAP_ED"/>
    <property type="match status" value="1"/>
</dbReference>
<dbReference type="Gene3D" id="1.10.287.70">
    <property type="match status" value="1"/>
</dbReference>
<evidence type="ECO:0000256" key="1">
    <source>
        <dbReference type="ARBA" id="ARBA00004651"/>
    </source>
</evidence>
<evidence type="ECO:0000259" key="4">
    <source>
        <dbReference type="PROSITE" id="PS50042"/>
    </source>
</evidence>
<feature type="non-terminal residue" evidence="5">
    <location>
        <position position="534"/>
    </location>
</feature>
<feature type="transmembrane region" description="Helical" evidence="3">
    <location>
        <begin position="78"/>
        <end position="96"/>
    </location>
</feature>
<dbReference type="Proteomes" id="UP001162162">
    <property type="component" value="Unassembled WGS sequence"/>
</dbReference>
<dbReference type="GO" id="GO:0003254">
    <property type="term" value="P:regulation of membrane depolarization"/>
    <property type="evidence" value="ECO:0007669"/>
    <property type="project" value="TreeGrafter"/>
</dbReference>
<dbReference type="GO" id="GO:0005249">
    <property type="term" value="F:voltage-gated potassium channel activity"/>
    <property type="evidence" value="ECO:0007669"/>
    <property type="project" value="TreeGrafter"/>
</dbReference>
<organism evidence="5 6">
    <name type="scientific">Aromia moschata</name>
    <dbReference type="NCBI Taxonomy" id="1265417"/>
    <lineage>
        <taxon>Eukaryota</taxon>
        <taxon>Metazoa</taxon>
        <taxon>Ecdysozoa</taxon>
        <taxon>Arthropoda</taxon>
        <taxon>Hexapoda</taxon>
        <taxon>Insecta</taxon>
        <taxon>Pterygota</taxon>
        <taxon>Neoptera</taxon>
        <taxon>Endopterygota</taxon>
        <taxon>Coleoptera</taxon>
        <taxon>Polyphaga</taxon>
        <taxon>Cucujiformia</taxon>
        <taxon>Chrysomeloidea</taxon>
        <taxon>Cerambycidae</taxon>
        <taxon>Cerambycinae</taxon>
        <taxon>Callichromatini</taxon>
        <taxon>Aromia</taxon>
    </lineage>
</organism>
<feature type="transmembrane region" description="Helical" evidence="3">
    <location>
        <begin position="190"/>
        <end position="210"/>
    </location>
</feature>
<dbReference type="InterPro" id="IPR000595">
    <property type="entry name" value="cNMP-bd_dom"/>
</dbReference>
<evidence type="ECO:0000256" key="2">
    <source>
        <dbReference type="ARBA" id="ARBA00022475"/>
    </source>
</evidence>
<feature type="domain" description="Cyclic nucleotide-binding" evidence="4">
    <location>
        <begin position="384"/>
        <end position="501"/>
    </location>
</feature>
<dbReference type="EMBL" id="JAPWTK010000124">
    <property type="protein sequence ID" value="KAJ8949061.1"/>
    <property type="molecule type" value="Genomic_DNA"/>
</dbReference>
<evidence type="ECO:0000313" key="5">
    <source>
        <dbReference type="EMBL" id="KAJ8949061.1"/>
    </source>
</evidence>
<dbReference type="Gene3D" id="2.60.120.10">
    <property type="entry name" value="Jelly Rolls"/>
    <property type="match status" value="1"/>
</dbReference>
<evidence type="ECO:0000256" key="3">
    <source>
        <dbReference type="SAM" id="Phobius"/>
    </source>
</evidence>
<dbReference type="Pfam" id="PF00027">
    <property type="entry name" value="cNMP_binding"/>
    <property type="match status" value="1"/>
</dbReference>
<comment type="subcellular location">
    <subcellularLocation>
        <location evidence="1">Cell membrane</location>
        <topology evidence="1">Multi-pass membrane protein</topology>
    </subcellularLocation>
</comment>
<name>A0AAV8YEN3_9CUCU</name>